<keyword evidence="1" id="KW-0812">Transmembrane</keyword>
<name>A0A091DYC2_FUKDA</name>
<sequence>MVVVKMGGHGGAGNTDRADTVDLKDMVTISGVILEVVSKVAVMTMVGKVMVAIMVVKWMLATMRWLHYLVCLFFYYFVQSPHHSHPYIS</sequence>
<dbReference type="EMBL" id="KN121103">
    <property type="protein sequence ID" value="KFO37109.1"/>
    <property type="molecule type" value="Genomic_DNA"/>
</dbReference>
<keyword evidence="1" id="KW-0472">Membrane</keyword>
<evidence type="ECO:0000313" key="2">
    <source>
        <dbReference type="EMBL" id="KFO37109.1"/>
    </source>
</evidence>
<keyword evidence="1" id="KW-1133">Transmembrane helix</keyword>
<gene>
    <name evidence="2" type="ORF">H920_01490</name>
</gene>
<proteinExistence type="predicted"/>
<dbReference type="AlphaFoldDB" id="A0A091DYC2"/>
<organism evidence="2 3">
    <name type="scientific">Fukomys damarensis</name>
    <name type="common">Damaraland mole rat</name>
    <name type="synonym">Cryptomys damarensis</name>
    <dbReference type="NCBI Taxonomy" id="885580"/>
    <lineage>
        <taxon>Eukaryota</taxon>
        <taxon>Metazoa</taxon>
        <taxon>Chordata</taxon>
        <taxon>Craniata</taxon>
        <taxon>Vertebrata</taxon>
        <taxon>Euteleostomi</taxon>
        <taxon>Mammalia</taxon>
        <taxon>Eutheria</taxon>
        <taxon>Euarchontoglires</taxon>
        <taxon>Glires</taxon>
        <taxon>Rodentia</taxon>
        <taxon>Hystricomorpha</taxon>
        <taxon>Bathyergidae</taxon>
        <taxon>Fukomys</taxon>
    </lineage>
</organism>
<reference evidence="2 3" key="1">
    <citation type="submission" date="2013-11" db="EMBL/GenBank/DDBJ databases">
        <title>The Damaraland mole rat (Fukomys damarensis) genome and evolution of African mole rats.</title>
        <authorList>
            <person name="Gladyshev V.N."/>
            <person name="Fang X."/>
        </authorList>
    </citation>
    <scope>NUCLEOTIDE SEQUENCE [LARGE SCALE GENOMIC DNA]</scope>
    <source>
        <tissue evidence="2">Liver</tissue>
    </source>
</reference>
<accession>A0A091DYC2</accession>
<keyword evidence="3" id="KW-1185">Reference proteome</keyword>
<evidence type="ECO:0000256" key="1">
    <source>
        <dbReference type="SAM" id="Phobius"/>
    </source>
</evidence>
<dbReference type="Proteomes" id="UP000028990">
    <property type="component" value="Unassembled WGS sequence"/>
</dbReference>
<protein>
    <submittedName>
        <fullName evidence="2">Uncharacterized protein</fullName>
    </submittedName>
</protein>
<evidence type="ECO:0000313" key="3">
    <source>
        <dbReference type="Proteomes" id="UP000028990"/>
    </source>
</evidence>
<feature type="transmembrane region" description="Helical" evidence="1">
    <location>
        <begin position="58"/>
        <end position="78"/>
    </location>
</feature>